<proteinExistence type="predicted"/>
<keyword evidence="3" id="KW-1185">Reference proteome</keyword>
<evidence type="ECO:0000313" key="2">
    <source>
        <dbReference type="EMBL" id="EYB93602.1"/>
    </source>
</evidence>
<reference evidence="3" key="1">
    <citation type="journal article" date="2015" name="Nat. Genet.">
        <title>The genome and transcriptome of the zoonotic hookworm Ancylostoma ceylanicum identify infection-specific gene families.</title>
        <authorList>
            <person name="Schwarz E.M."/>
            <person name="Hu Y."/>
            <person name="Antoshechkin I."/>
            <person name="Miller M.M."/>
            <person name="Sternberg P.W."/>
            <person name="Aroian R.V."/>
        </authorList>
    </citation>
    <scope>NUCLEOTIDE SEQUENCE</scope>
    <source>
        <strain evidence="3">HY135</strain>
    </source>
</reference>
<keyword evidence="1" id="KW-0472">Membrane</keyword>
<keyword evidence="1" id="KW-1133">Transmembrane helix</keyword>
<dbReference type="EMBL" id="JARK01001516">
    <property type="protein sequence ID" value="EYB93602.1"/>
    <property type="molecule type" value="Genomic_DNA"/>
</dbReference>
<evidence type="ECO:0000313" key="3">
    <source>
        <dbReference type="Proteomes" id="UP000024635"/>
    </source>
</evidence>
<accession>A0A016STB7</accession>
<protein>
    <submittedName>
        <fullName evidence="2">Uncharacterized protein</fullName>
    </submittedName>
</protein>
<evidence type="ECO:0000256" key="1">
    <source>
        <dbReference type="SAM" id="Phobius"/>
    </source>
</evidence>
<gene>
    <name evidence="2" type="primary">Acey_s0180.g783</name>
    <name evidence="2" type="ORF">Y032_0180g783</name>
</gene>
<dbReference type="Proteomes" id="UP000024635">
    <property type="component" value="Unassembled WGS sequence"/>
</dbReference>
<name>A0A016STB7_9BILA</name>
<keyword evidence="1" id="KW-0812">Transmembrane</keyword>
<dbReference type="AlphaFoldDB" id="A0A016STB7"/>
<sequence>MVKFSIADKSTSLVSSNSSFPWTSTGGWRLKTSARWFSYLTSPTMRLQCLSCAACCCTHSEENAVTILRTTHYHDGKKSMVQGFDEKFWRYLDYMVIVLVIWIAVVE</sequence>
<feature type="transmembrane region" description="Helical" evidence="1">
    <location>
        <begin position="88"/>
        <end position="105"/>
    </location>
</feature>
<comment type="caution">
    <text evidence="2">The sequence shown here is derived from an EMBL/GenBank/DDBJ whole genome shotgun (WGS) entry which is preliminary data.</text>
</comment>
<organism evidence="2 3">
    <name type="scientific">Ancylostoma ceylanicum</name>
    <dbReference type="NCBI Taxonomy" id="53326"/>
    <lineage>
        <taxon>Eukaryota</taxon>
        <taxon>Metazoa</taxon>
        <taxon>Ecdysozoa</taxon>
        <taxon>Nematoda</taxon>
        <taxon>Chromadorea</taxon>
        <taxon>Rhabditida</taxon>
        <taxon>Rhabditina</taxon>
        <taxon>Rhabditomorpha</taxon>
        <taxon>Strongyloidea</taxon>
        <taxon>Ancylostomatidae</taxon>
        <taxon>Ancylostomatinae</taxon>
        <taxon>Ancylostoma</taxon>
    </lineage>
</organism>